<keyword evidence="3" id="KW-0274">FAD</keyword>
<dbReference type="GO" id="GO:0071949">
    <property type="term" value="F:FAD binding"/>
    <property type="evidence" value="ECO:0007669"/>
    <property type="project" value="InterPro"/>
</dbReference>
<reference evidence="6 7" key="1">
    <citation type="submission" date="2015-01" db="EMBL/GenBank/DDBJ databases">
        <title>The Genome Sequence of Rhinocladiella mackenzie CBS 650.93.</title>
        <authorList>
            <consortium name="The Broad Institute Genomics Platform"/>
            <person name="Cuomo C."/>
            <person name="de Hoog S."/>
            <person name="Gorbushina A."/>
            <person name="Stielow B."/>
            <person name="Teixiera M."/>
            <person name="Abouelleil A."/>
            <person name="Chapman S.B."/>
            <person name="Priest M."/>
            <person name="Young S.K."/>
            <person name="Wortman J."/>
            <person name="Nusbaum C."/>
            <person name="Birren B."/>
        </authorList>
    </citation>
    <scope>NUCLEOTIDE SEQUENCE [LARGE SCALE GENOMIC DNA]</scope>
    <source>
        <strain evidence="6 7">CBS 650.93</strain>
    </source>
</reference>
<dbReference type="InterPro" id="IPR016167">
    <property type="entry name" value="FAD-bd_PCMH_sub1"/>
</dbReference>
<dbReference type="GO" id="GO:0016491">
    <property type="term" value="F:oxidoreductase activity"/>
    <property type="evidence" value="ECO:0007669"/>
    <property type="project" value="UniProtKB-KW"/>
</dbReference>
<dbReference type="InterPro" id="IPR016166">
    <property type="entry name" value="FAD-bd_PCMH"/>
</dbReference>
<dbReference type="RefSeq" id="XP_013268052.1">
    <property type="nucleotide sequence ID" value="XM_013412598.1"/>
</dbReference>
<evidence type="ECO:0000256" key="3">
    <source>
        <dbReference type="ARBA" id="ARBA00022827"/>
    </source>
</evidence>
<evidence type="ECO:0000313" key="6">
    <source>
        <dbReference type="EMBL" id="KIX00916.1"/>
    </source>
</evidence>
<evidence type="ECO:0000313" key="7">
    <source>
        <dbReference type="Proteomes" id="UP000053617"/>
    </source>
</evidence>
<name>A0A0D2ICD5_9EURO</name>
<dbReference type="EMBL" id="KN847482">
    <property type="protein sequence ID" value="KIX00916.1"/>
    <property type="molecule type" value="Genomic_DNA"/>
</dbReference>
<evidence type="ECO:0000256" key="4">
    <source>
        <dbReference type="ARBA" id="ARBA00023002"/>
    </source>
</evidence>
<dbReference type="HOGENOM" id="CLU_018354_10_0_1"/>
<dbReference type="STRING" id="1442369.A0A0D2ICD5"/>
<organism evidence="6 7">
    <name type="scientific">Rhinocladiella mackenziei CBS 650.93</name>
    <dbReference type="NCBI Taxonomy" id="1442369"/>
    <lineage>
        <taxon>Eukaryota</taxon>
        <taxon>Fungi</taxon>
        <taxon>Dikarya</taxon>
        <taxon>Ascomycota</taxon>
        <taxon>Pezizomycotina</taxon>
        <taxon>Eurotiomycetes</taxon>
        <taxon>Chaetothyriomycetidae</taxon>
        <taxon>Chaetothyriales</taxon>
        <taxon>Herpotrichiellaceae</taxon>
        <taxon>Rhinocladiella</taxon>
    </lineage>
</organism>
<dbReference type="OrthoDB" id="363185at2759"/>
<dbReference type="InterPro" id="IPR016169">
    <property type="entry name" value="FAD-bd_PCMH_sub2"/>
</dbReference>
<protein>
    <submittedName>
        <fullName evidence="6">Rhinocladiella mackenziei CBS 650.93 unplaced genomic scaffold supercont1.8, whole genome shotgun sequence</fullName>
    </submittedName>
</protein>
<dbReference type="SUPFAM" id="SSF55103">
    <property type="entry name" value="FAD-linked oxidases, C-terminal domain"/>
    <property type="match status" value="1"/>
</dbReference>
<evidence type="ECO:0000256" key="1">
    <source>
        <dbReference type="ARBA" id="ARBA00005466"/>
    </source>
</evidence>
<evidence type="ECO:0000256" key="2">
    <source>
        <dbReference type="ARBA" id="ARBA00022630"/>
    </source>
</evidence>
<dbReference type="PANTHER" id="PTHR42973:SF7">
    <property type="entry name" value="FAD-BINDING PCMH-TYPE DOMAIN-CONTAINING PROTEIN"/>
    <property type="match status" value="1"/>
</dbReference>
<dbReference type="Proteomes" id="UP000053617">
    <property type="component" value="Unassembled WGS sequence"/>
</dbReference>
<keyword evidence="4" id="KW-0560">Oxidoreductase</keyword>
<dbReference type="VEuPathDB" id="FungiDB:Z518_09981"/>
<dbReference type="AlphaFoldDB" id="A0A0D2ICD5"/>
<dbReference type="Gene3D" id="3.40.462.20">
    <property type="match status" value="2"/>
</dbReference>
<sequence length="432" mass="47301">MDGLSSISHPLLEELLKHPDLDVVTPSSPYWTSIRATYIADNPARPIAIARPQSIEEVATFVRAARSHSVKLSVRPGGRDAFGRSTVDGALVVDMRSIKSIEVSQDRKTATVGGGVLNGDLITELSRHGLVTPFGYAGAIGYPGWAMMGGYGWLAPNVGLGVDQIVSARVVNWKGEVLEADAELLKGIRGAGGNFGMIVELGVKVYELKSFLAGPIMFNSTNIKETLRRYFQGYNAMTKSPYGAVSPFAFPHPERGWTFTVNFAWSSPDMEAEKPEWIEFFVPLTPTGPDADNAVSFQNLSEKTVDVIADYMSTPPADAANVFLIREMRGPSAEQNPHSCFGPRSPHFVLELVGVTTNESHVDASRKKIRDFFEALKATGEAMDATYVSMTQDRDTNISQCFGDDWPFVLELKEKYDPEGIFDAAVPRLKRV</sequence>
<dbReference type="InterPro" id="IPR036318">
    <property type="entry name" value="FAD-bd_PCMH-like_sf"/>
</dbReference>
<dbReference type="PROSITE" id="PS51387">
    <property type="entry name" value="FAD_PCMH"/>
    <property type="match status" value="1"/>
</dbReference>
<comment type="similarity">
    <text evidence="1">Belongs to the oxygen-dependent FAD-linked oxidoreductase family.</text>
</comment>
<dbReference type="Gene3D" id="3.30.43.10">
    <property type="entry name" value="Uridine Diphospho-n-acetylenolpyruvylglucosamine Reductase, domain 2"/>
    <property type="match status" value="1"/>
</dbReference>
<dbReference type="SUPFAM" id="SSF56176">
    <property type="entry name" value="FAD-binding/transporter-associated domain-like"/>
    <property type="match status" value="1"/>
</dbReference>
<evidence type="ECO:0000259" key="5">
    <source>
        <dbReference type="PROSITE" id="PS51387"/>
    </source>
</evidence>
<dbReference type="PANTHER" id="PTHR42973">
    <property type="entry name" value="BINDING OXIDOREDUCTASE, PUTATIVE (AFU_ORTHOLOGUE AFUA_1G17690)-RELATED"/>
    <property type="match status" value="1"/>
</dbReference>
<dbReference type="InterPro" id="IPR006094">
    <property type="entry name" value="Oxid_FAD_bind_N"/>
</dbReference>
<gene>
    <name evidence="6" type="ORF">Z518_09981</name>
</gene>
<dbReference type="GeneID" id="25298052"/>
<keyword evidence="2" id="KW-0285">Flavoprotein</keyword>
<dbReference type="Gene3D" id="3.30.465.10">
    <property type="match status" value="2"/>
</dbReference>
<proteinExistence type="inferred from homology"/>
<dbReference type="InterPro" id="IPR016164">
    <property type="entry name" value="FAD-linked_Oxase-like_C"/>
</dbReference>
<keyword evidence="7" id="KW-1185">Reference proteome</keyword>
<accession>A0A0D2ICD5</accession>
<feature type="domain" description="FAD-binding PCMH-type" evidence="5">
    <location>
        <begin position="42"/>
        <end position="208"/>
    </location>
</feature>
<dbReference type="Pfam" id="PF01565">
    <property type="entry name" value="FAD_binding_4"/>
    <property type="match status" value="1"/>
</dbReference>
<dbReference type="InterPro" id="IPR050416">
    <property type="entry name" value="FAD-linked_Oxidoreductase"/>
</dbReference>